<keyword evidence="3" id="KW-1185">Reference proteome</keyword>
<gene>
    <name evidence="2" type="ORF">J2W50_003021</name>
</gene>
<proteinExistence type="predicted"/>
<dbReference type="RefSeq" id="WP_166758461.1">
    <property type="nucleotide sequence ID" value="NZ_CP049139.1"/>
</dbReference>
<accession>A0ABU1PFU6</accession>
<evidence type="ECO:0000313" key="2">
    <source>
        <dbReference type="EMBL" id="MDR6584811.1"/>
    </source>
</evidence>
<keyword evidence="1" id="KW-1133">Transmembrane helix</keyword>
<dbReference type="Proteomes" id="UP001260715">
    <property type="component" value="Unassembled WGS sequence"/>
</dbReference>
<protein>
    <submittedName>
        <fullName evidence="2">Uncharacterized protein</fullName>
    </submittedName>
</protein>
<keyword evidence="1" id="KW-0812">Transmembrane</keyword>
<name>A0ABU1PFU6_9BURK</name>
<evidence type="ECO:0000256" key="1">
    <source>
        <dbReference type="SAM" id="Phobius"/>
    </source>
</evidence>
<evidence type="ECO:0000313" key="3">
    <source>
        <dbReference type="Proteomes" id="UP001260715"/>
    </source>
</evidence>
<dbReference type="EMBL" id="JAVDSJ010000003">
    <property type="protein sequence ID" value="MDR6584811.1"/>
    <property type="molecule type" value="Genomic_DNA"/>
</dbReference>
<organism evidence="2 3">
    <name type="scientific">Herbaspirillum frisingense</name>
    <dbReference type="NCBI Taxonomy" id="92645"/>
    <lineage>
        <taxon>Bacteria</taxon>
        <taxon>Pseudomonadati</taxon>
        <taxon>Pseudomonadota</taxon>
        <taxon>Betaproteobacteria</taxon>
        <taxon>Burkholderiales</taxon>
        <taxon>Oxalobacteraceae</taxon>
        <taxon>Herbaspirillum</taxon>
    </lineage>
</organism>
<keyword evidence="1" id="KW-0472">Membrane</keyword>
<sequence length="48" mass="5122">MNTMNTATTFSDTGLYLKLKTRHLAVLGVTATFLAIRVVEGLLPALSA</sequence>
<feature type="transmembrane region" description="Helical" evidence="1">
    <location>
        <begin position="24"/>
        <end position="46"/>
    </location>
</feature>
<comment type="caution">
    <text evidence="2">The sequence shown here is derived from an EMBL/GenBank/DDBJ whole genome shotgun (WGS) entry which is preliminary data.</text>
</comment>
<reference evidence="2 3" key="1">
    <citation type="submission" date="2023-07" db="EMBL/GenBank/DDBJ databases">
        <title>Sorghum-associated microbial communities from plants grown in Nebraska, USA.</title>
        <authorList>
            <person name="Schachtman D."/>
        </authorList>
    </citation>
    <scope>NUCLEOTIDE SEQUENCE [LARGE SCALE GENOMIC DNA]</scope>
    <source>
        <strain evidence="2 3">596</strain>
    </source>
</reference>